<keyword evidence="1" id="KW-1133">Transmembrane helix</keyword>
<organism evidence="2 3">
    <name type="scientific">Streptomyces gelaticus</name>
    <dbReference type="NCBI Taxonomy" id="285446"/>
    <lineage>
        <taxon>Bacteria</taxon>
        <taxon>Bacillati</taxon>
        <taxon>Actinomycetota</taxon>
        <taxon>Actinomycetes</taxon>
        <taxon>Kitasatosporales</taxon>
        <taxon>Streptomycetaceae</taxon>
        <taxon>Streptomyces</taxon>
    </lineage>
</organism>
<feature type="transmembrane region" description="Helical" evidence="1">
    <location>
        <begin position="75"/>
        <end position="92"/>
    </location>
</feature>
<name>A0ABQ2W518_9ACTN</name>
<evidence type="ECO:0000256" key="1">
    <source>
        <dbReference type="SAM" id="Phobius"/>
    </source>
</evidence>
<proteinExistence type="predicted"/>
<dbReference type="EMBL" id="BMTF01000022">
    <property type="protein sequence ID" value="GGV92518.1"/>
    <property type="molecule type" value="Genomic_DNA"/>
</dbReference>
<keyword evidence="3" id="KW-1185">Reference proteome</keyword>
<accession>A0ABQ2W518</accession>
<evidence type="ECO:0008006" key="4">
    <source>
        <dbReference type="Google" id="ProtNLM"/>
    </source>
</evidence>
<evidence type="ECO:0000313" key="2">
    <source>
        <dbReference type="EMBL" id="GGV92518.1"/>
    </source>
</evidence>
<feature type="transmembrane region" description="Helical" evidence="1">
    <location>
        <begin position="126"/>
        <end position="144"/>
    </location>
</feature>
<feature type="transmembrane region" description="Helical" evidence="1">
    <location>
        <begin position="98"/>
        <end position="114"/>
    </location>
</feature>
<evidence type="ECO:0000313" key="3">
    <source>
        <dbReference type="Proteomes" id="UP000660675"/>
    </source>
</evidence>
<keyword evidence="1" id="KW-0812">Transmembrane</keyword>
<dbReference type="Proteomes" id="UP000660675">
    <property type="component" value="Unassembled WGS sequence"/>
</dbReference>
<keyword evidence="1" id="KW-0472">Membrane</keyword>
<comment type="caution">
    <text evidence="2">The sequence shown here is derived from an EMBL/GenBank/DDBJ whole genome shotgun (WGS) entry which is preliminary data.</text>
</comment>
<feature type="transmembrane region" description="Helical" evidence="1">
    <location>
        <begin position="6"/>
        <end position="28"/>
    </location>
</feature>
<gene>
    <name evidence="2" type="ORF">GCM10015535_53640</name>
</gene>
<sequence length="154" mass="17130">MGGPMQTIWLGGAEWLAVLRIGLGLWWLESWRHKDKKGWFERGTGIAWAADVAGKHRWAAVRTGFRRIVAPRPKVMAYLVVYAELALGLGLVTGFLTPVALVAGLLLNLLYLVLMIHDWAEQGQNAMMALISLVALFAMAWQTWSLDEAIGLFL</sequence>
<protein>
    <recommendedName>
        <fullName evidence="4">DoxX family protein</fullName>
    </recommendedName>
</protein>
<reference evidence="3" key="1">
    <citation type="journal article" date="2019" name="Int. J. Syst. Evol. Microbiol.">
        <title>The Global Catalogue of Microorganisms (GCM) 10K type strain sequencing project: providing services to taxonomists for standard genome sequencing and annotation.</title>
        <authorList>
            <consortium name="The Broad Institute Genomics Platform"/>
            <consortium name="The Broad Institute Genome Sequencing Center for Infectious Disease"/>
            <person name="Wu L."/>
            <person name="Ma J."/>
        </authorList>
    </citation>
    <scope>NUCLEOTIDE SEQUENCE [LARGE SCALE GENOMIC DNA]</scope>
    <source>
        <strain evidence="3">JCM 4376</strain>
    </source>
</reference>